<dbReference type="InterPro" id="IPR035391">
    <property type="entry name" value="Arylsulfotran_N"/>
</dbReference>
<reference evidence="5 7" key="3">
    <citation type="submission" date="2016-10" db="EMBL/GenBank/DDBJ databases">
        <authorList>
            <person name="Varghese N."/>
            <person name="Submissions S."/>
        </authorList>
    </citation>
    <scope>NUCLEOTIDE SEQUENCE [LARGE SCALE GENOMIC DNA]</scope>
    <source>
        <strain evidence="5 7">CGMCC 1.6501</strain>
    </source>
</reference>
<feature type="domain" description="Arylsulfotransferase N-terminal" evidence="3">
    <location>
        <begin position="96"/>
        <end position="179"/>
    </location>
</feature>
<evidence type="ECO:0000313" key="5">
    <source>
        <dbReference type="EMBL" id="SFK85634.1"/>
    </source>
</evidence>
<evidence type="ECO:0000256" key="1">
    <source>
        <dbReference type="SAM" id="MobiDB-lite"/>
    </source>
</evidence>
<evidence type="ECO:0000313" key="7">
    <source>
        <dbReference type="Proteomes" id="UP000183090"/>
    </source>
</evidence>
<dbReference type="RefSeq" id="WP_046789280.1">
    <property type="nucleotide sequence ID" value="NZ_CP011366.1"/>
</dbReference>
<evidence type="ECO:0000259" key="3">
    <source>
        <dbReference type="Pfam" id="PF17425"/>
    </source>
</evidence>
<evidence type="ECO:0000256" key="2">
    <source>
        <dbReference type="SAM" id="Phobius"/>
    </source>
</evidence>
<organism evidence="5 7">
    <name type="scientific">Salinicoccus halodurans</name>
    <dbReference type="NCBI Taxonomy" id="407035"/>
    <lineage>
        <taxon>Bacteria</taxon>
        <taxon>Bacillati</taxon>
        <taxon>Bacillota</taxon>
        <taxon>Bacilli</taxon>
        <taxon>Bacillales</taxon>
        <taxon>Staphylococcaceae</taxon>
        <taxon>Salinicoccus</taxon>
    </lineage>
</organism>
<feature type="compositionally biased region" description="Basic and acidic residues" evidence="1">
    <location>
        <begin position="47"/>
        <end position="56"/>
    </location>
</feature>
<keyword evidence="2" id="KW-0472">Membrane</keyword>
<dbReference type="InterPro" id="IPR011047">
    <property type="entry name" value="Quinoprotein_ADH-like_sf"/>
</dbReference>
<accession>A0A0F7HK63</accession>
<dbReference type="EMBL" id="CP011366">
    <property type="protein sequence ID" value="AKG73088.1"/>
    <property type="molecule type" value="Genomic_DNA"/>
</dbReference>
<dbReference type="KEGG" id="shv:AAT16_01965"/>
<proteinExistence type="predicted"/>
<dbReference type="InterPro" id="IPR038477">
    <property type="entry name" value="ASST_N_sf"/>
</dbReference>
<dbReference type="Pfam" id="PF05935">
    <property type="entry name" value="Arylsulfotrans"/>
    <property type="match status" value="1"/>
</dbReference>
<keyword evidence="6" id="KW-1185">Reference proteome</keyword>
<dbReference type="Pfam" id="PF17425">
    <property type="entry name" value="Arylsulfotran_N"/>
    <property type="match status" value="1"/>
</dbReference>
<dbReference type="PANTHER" id="PTHR35340">
    <property type="entry name" value="PQQ ENZYME REPEAT PROTEIN-RELATED"/>
    <property type="match status" value="1"/>
</dbReference>
<dbReference type="InterPro" id="IPR010262">
    <property type="entry name" value="Arylsulfotransferase_bact"/>
</dbReference>
<keyword evidence="2" id="KW-0812">Transmembrane</keyword>
<evidence type="ECO:0000313" key="6">
    <source>
        <dbReference type="Proteomes" id="UP000034029"/>
    </source>
</evidence>
<reference evidence="6" key="2">
    <citation type="submission" date="2015-04" db="EMBL/GenBank/DDBJ databases">
        <title>Complete genome sequence of Salinicoccus halodurans strain H3B36, isolated from the Qaidam basin of China.</title>
        <authorList>
            <person name="Ma Y."/>
            <person name="Jiang K."/>
            <person name="Xue Y."/>
        </authorList>
    </citation>
    <scope>NUCLEOTIDE SEQUENCE [LARGE SCALE GENOMIC DNA]</scope>
    <source>
        <strain evidence="6">H3B36</strain>
    </source>
</reference>
<feature type="transmembrane region" description="Helical" evidence="2">
    <location>
        <begin position="7"/>
        <end position="27"/>
    </location>
</feature>
<dbReference type="PANTHER" id="PTHR35340:SF10">
    <property type="entry name" value="CYTOPLASMIC PROTEIN"/>
    <property type="match status" value="1"/>
</dbReference>
<evidence type="ECO:0000313" key="4">
    <source>
        <dbReference type="EMBL" id="AKG73088.1"/>
    </source>
</evidence>
<protein>
    <submittedName>
        <fullName evidence="4">Arylsulfate sulfotransferase</fullName>
    </submittedName>
    <submittedName>
        <fullName evidence="5">Arylsulfotransferase (ASST)</fullName>
    </submittedName>
</protein>
<dbReference type="Proteomes" id="UP000183090">
    <property type="component" value="Unassembled WGS sequence"/>
</dbReference>
<keyword evidence="2" id="KW-1133">Transmembrane helix</keyword>
<dbReference type="Proteomes" id="UP000034029">
    <property type="component" value="Chromosome"/>
</dbReference>
<reference evidence="4 6" key="1">
    <citation type="journal article" date="2015" name="Int. J. Syst. Evol. Microbiol.">
        <title>Complete genome sequence of Salinicoccus halodurans H3B36, isolated from the Qaidam Basin in China.</title>
        <authorList>
            <person name="Jiang K."/>
            <person name="Xue Y."/>
            <person name="Ma Y."/>
        </authorList>
    </citation>
    <scope>NUCLEOTIDE SEQUENCE [LARGE SCALE GENOMIC DNA]</scope>
    <source>
        <strain evidence="4 6">H3B36</strain>
    </source>
</reference>
<dbReference type="OrthoDB" id="264813at2"/>
<dbReference type="SUPFAM" id="SSF50998">
    <property type="entry name" value="Quinoprotein alcohol dehydrogenase-like"/>
    <property type="match status" value="1"/>
</dbReference>
<dbReference type="Gene3D" id="2.60.40.3100">
    <property type="entry name" value="Arylsulphate sulphotransferase monomer, N-terminal domain"/>
    <property type="match status" value="1"/>
</dbReference>
<dbReference type="InterPro" id="IPR053143">
    <property type="entry name" value="Arylsulfate_ST"/>
</dbReference>
<dbReference type="AlphaFoldDB" id="A0A0F7HK63"/>
<gene>
    <name evidence="4" type="ORF">AAT16_01965</name>
    <name evidence="5" type="ORF">SAMN05216235_2134</name>
</gene>
<name>A0A0F7HK63_9STAP</name>
<dbReference type="GO" id="GO:0004062">
    <property type="term" value="F:aryl sulfotransferase activity"/>
    <property type="evidence" value="ECO:0007669"/>
    <property type="project" value="InterPro"/>
</dbReference>
<dbReference type="EMBL" id="FOTB01000004">
    <property type="protein sequence ID" value="SFK85634.1"/>
    <property type="molecule type" value="Genomic_DNA"/>
</dbReference>
<sequence length="573" mass="65039">MNKKNIGIMIFIGFAVVFVITAVVFWGNDNGEIPEESIETQNQPDTADTKSEQRAEEEMDYNFPPEKAENILVAQEELEAGILAASEGSSLNNPYVNIDPYNRSPLSALVIFDTEEAAQVSFTVKGKDDASDISKTMTEYRTHHELPVVGLYPGYTNIVEITAETESGETLAHTFTLTTKDLPEEMPTIEIKKAQTEKMKLGESELTFYIPSTRYAFAFDANGDVRWYGSGFNSHVLQELDDGNLLYLGKDSNSGSAYNRLFETTYIGKVHNAFKISEKAAEREAEGLDSTLIHHDVAELPSGNLLLTVNDGSGVYMEDMMIEMDRETGEVVKVIDLKELFPKEVYEEYEKREDNGLKDWFHQNSVVYDENDDSIIISGRHQDTVMKIDYHTEEIKWILAHPEGWNEEMKRYLVEGESEDFKYPAAQHDATILPDFDDDPGTIDLLLFDNNTVVTRGDESISEQYSAGTHYRINEETQDAEIVWTYGKELGEDYFTNIISSARYQEDSDTVLLDFGHTDGGERSSFVEVTHDEESEIVFEAEMINFRKGAWAYRSSRNSLYNDQWAERFTLGE</sequence>
<feature type="region of interest" description="Disordered" evidence="1">
    <location>
        <begin position="34"/>
        <end position="60"/>
    </location>
</feature>